<organism evidence="1 2">
    <name type="scientific">Candidatus Epulonipiscium fishelsonii</name>
    <dbReference type="NCBI Taxonomy" id="77094"/>
    <lineage>
        <taxon>Bacteria</taxon>
        <taxon>Bacillati</taxon>
        <taxon>Bacillota</taxon>
        <taxon>Clostridia</taxon>
        <taxon>Lachnospirales</taxon>
        <taxon>Lachnospiraceae</taxon>
        <taxon>Candidatus Epulonipiscium</taxon>
    </lineage>
</organism>
<comment type="caution">
    <text evidence="1">The sequence shown here is derived from an EMBL/GenBank/DDBJ whole genome shotgun (WGS) entry which is preliminary data.</text>
</comment>
<evidence type="ECO:0000313" key="2">
    <source>
        <dbReference type="Proteomes" id="UP000188605"/>
    </source>
</evidence>
<proteinExistence type="predicted"/>
<gene>
    <name evidence="1" type="ORF">AN396_01775</name>
</gene>
<evidence type="ECO:0000313" key="1">
    <source>
        <dbReference type="EMBL" id="ONI42433.1"/>
    </source>
</evidence>
<keyword evidence="2" id="KW-1185">Reference proteome</keyword>
<reference evidence="1" key="1">
    <citation type="submission" date="2016-08" db="EMBL/GenBank/DDBJ databases">
        <authorList>
            <person name="Ngugi D.K."/>
            <person name="Miyake S."/>
            <person name="Stingl U."/>
        </authorList>
    </citation>
    <scope>NUCLEOTIDE SEQUENCE</scope>
    <source>
        <strain evidence="1">SCG-B11WGA-EpuloA1</strain>
    </source>
</reference>
<sequence length="433" mass="48689">MNKFFSTNLIWKLFSLIVAGLLWLFVINTQNPILPKKINNFPITIKGISQIEEKGYVILNQEELENITVDIDVIGGRLEVDELLKNEDDLISSTLDLTPFATFLNDQAEKVERAVVINTNVLIDEITVEGTAPKIVNVIFEKEASKTLPIEYEIIGDDDDDKNDPVIKTIVTQVKVTGAKSIIENLRKAVVEINLSKFNKDHMRQTLPINILDIDNNIVENIKESIKDVDVIIPIGKEKFVPVEPQFTGTLPNEYIQTNTILSPRQVKVVGDEEIINALQSVKLEPISLDNKIYSITQEVKILLPEGVEIVDKVDDSVIVTLEIQKEKTHEFIVDTSNIHFDVIGLKEGLTFDIMEKQITLNLSGTTEMLLEFNESRVNAIIDFSGLNAGEYSIPIELELKSNLRLTNPPLMIDVSLKPIPLKETAQKINNNN</sequence>
<name>A0ACC8XFY8_9FIRM</name>
<dbReference type="EMBL" id="LJDB01000013">
    <property type="protein sequence ID" value="ONI42433.1"/>
    <property type="molecule type" value="Genomic_DNA"/>
</dbReference>
<accession>A0ACC8XFY8</accession>
<dbReference type="Proteomes" id="UP000188605">
    <property type="component" value="Unassembled WGS sequence"/>
</dbReference>
<protein>
    <submittedName>
        <fullName evidence="1">Uncharacterized protein</fullName>
    </submittedName>
</protein>